<evidence type="ECO:0000313" key="2">
    <source>
        <dbReference type="EMBL" id="MTV39325.1"/>
    </source>
</evidence>
<dbReference type="AlphaFoldDB" id="A0A6L6PMH2"/>
<dbReference type="EMBL" id="WNKY01000018">
    <property type="protein sequence ID" value="MTV39325.1"/>
    <property type="molecule type" value="Genomic_DNA"/>
</dbReference>
<accession>A0A6L6PMH2</accession>
<evidence type="ECO:0000313" key="3">
    <source>
        <dbReference type="Proteomes" id="UP000475582"/>
    </source>
</evidence>
<evidence type="ECO:0000256" key="1">
    <source>
        <dbReference type="SAM" id="Phobius"/>
    </source>
</evidence>
<feature type="transmembrane region" description="Helical" evidence="1">
    <location>
        <begin position="21"/>
        <end position="39"/>
    </location>
</feature>
<keyword evidence="3" id="KW-1185">Reference proteome</keyword>
<dbReference type="RefSeq" id="WP_155464990.1">
    <property type="nucleotide sequence ID" value="NZ_WNKY01000018.1"/>
</dbReference>
<gene>
    <name evidence="2" type="ORF">GM676_17275</name>
</gene>
<keyword evidence="1" id="KW-0812">Transmembrane</keyword>
<feature type="transmembrane region" description="Helical" evidence="1">
    <location>
        <begin position="45"/>
        <end position="63"/>
    </location>
</feature>
<reference evidence="2 3" key="1">
    <citation type="submission" date="2019-11" db="EMBL/GenBank/DDBJ databases">
        <title>Type strains purchased from KCTC, JCM and DSMZ.</title>
        <authorList>
            <person name="Lu H."/>
        </authorList>
    </citation>
    <scope>NUCLEOTIDE SEQUENCE [LARGE SCALE GENOMIC DNA]</scope>
    <source>
        <strain evidence="2 3">KCTC 22382</strain>
    </source>
</reference>
<keyword evidence="1" id="KW-1133">Transmembrane helix</keyword>
<organism evidence="2 3">
    <name type="scientific">Duganella radicis</name>
    <dbReference type="NCBI Taxonomy" id="551988"/>
    <lineage>
        <taxon>Bacteria</taxon>
        <taxon>Pseudomonadati</taxon>
        <taxon>Pseudomonadota</taxon>
        <taxon>Betaproteobacteria</taxon>
        <taxon>Burkholderiales</taxon>
        <taxon>Oxalobacteraceae</taxon>
        <taxon>Telluria group</taxon>
        <taxon>Duganella</taxon>
    </lineage>
</organism>
<comment type="caution">
    <text evidence="2">The sequence shown here is derived from an EMBL/GenBank/DDBJ whole genome shotgun (WGS) entry which is preliminary data.</text>
</comment>
<proteinExistence type="predicted"/>
<protein>
    <submittedName>
        <fullName evidence="2">Uncharacterized protein</fullName>
    </submittedName>
</protein>
<dbReference type="Proteomes" id="UP000475582">
    <property type="component" value="Unassembled WGS sequence"/>
</dbReference>
<keyword evidence="1" id="KW-0472">Membrane</keyword>
<name>A0A6L6PMH2_9BURK</name>
<sequence>MQELSIKEIEEVSGAGELSGWGFAGAVLAVGAGTIAVATAPVWGAIGGVLAIAAVGANAMAVYSA</sequence>